<dbReference type="Proteomes" id="UP000298138">
    <property type="component" value="Unassembled WGS sequence"/>
</dbReference>
<dbReference type="GO" id="GO:0080008">
    <property type="term" value="C:Cul4-RING E3 ubiquitin ligase complex"/>
    <property type="evidence" value="ECO:0007669"/>
    <property type="project" value="TreeGrafter"/>
</dbReference>
<dbReference type="InterPro" id="IPR052254">
    <property type="entry name" value="CUL4-DDB1_E3_ligase_receptor"/>
</dbReference>
<dbReference type="EMBL" id="ML220149">
    <property type="protein sequence ID" value="TGZ77749.1"/>
    <property type="molecule type" value="Genomic_DNA"/>
</dbReference>
<dbReference type="InterPro" id="IPR015943">
    <property type="entry name" value="WD40/YVTN_repeat-like_dom_sf"/>
</dbReference>
<dbReference type="PANTHER" id="PTHR44472:SF1">
    <property type="entry name" value="DDB1 AND CUL4 ASSOCIATED FACTOR 4"/>
    <property type="match status" value="1"/>
</dbReference>
<dbReference type="InterPro" id="IPR036322">
    <property type="entry name" value="WD40_repeat_dom_sf"/>
</dbReference>
<dbReference type="PANTHER" id="PTHR44472">
    <property type="entry name" value="DDB1- AND CUL4-ASSOCIATED FACTOR 4-RELATED"/>
    <property type="match status" value="1"/>
</dbReference>
<evidence type="ECO:0000256" key="1">
    <source>
        <dbReference type="ARBA" id="ARBA00022574"/>
    </source>
</evidence>
<sequence>MSEPAKLPGFYYDQSKKKYFRILPHHAAPASSSFYTATTVRKAEEKHEASAVAAFEFSQALARRRHSPLASNPNVRVRLHRELGVLGPVKTQEDRRRFFSKGLQSDVVLSYRRSETITAFAIGEVLPEEGQPYLQESRAGGSGEVESGDTQATAIWPTRPASSDRNTHFDHDPVLNHRTVYSLPPSSWTSFNRSGENVGHHHSNISSVTISPYPSSLLLSTDLGERNDPVVTIYNQVFHSGSSRTRPLAFTLNLYNVPSVWTSTCASSPILSNTQFALGTTNRVILLEVAPERITTPHVPTSSDIFALAYQHSFTPPSSSYRNPSNPGHFYTLLAGSRDGSVRLYDTRLAAPKDSAARGQMVIKHGSAVTHIRMLDTDGINVCVNGLSKTAVFDLRFPHVGSPMREYVNETKEVLIIGEDMKTLGSKGRVTSGGRERADLGFDVEPVRGIVARADDSFGDPRTGLWSLDTGKKLATLEESQNGAGKARSAACRGLKFDTRDERSGLWKINGNTVEWWGL</sequence>
<evidence type="ECO:0000313" key="3">
    <source>
        <dbReference type="EMBL" id="TGZ77749.1"/>
    </source>
</evidence>
<evidence type="ECO:0000256" key="2">
    <source>
        <dbReference type="ARBA" id="ARBA00022737"/>
    </source>
</evidence>
<evidence type="ECO:0008006" key="5">
    <source>
        <dbReference type="Google" id="ProtNLM"/>
    </source>
</evidence>
<keyword evidence="4" id="KW-1185">Reference proteome</keyword>
<reference evidence="3 4" key="1">
    <citation type="submission" date="2019-04" db="EMBL/GenBank/DDBJ databases">
        <title>Comparative genomics and transcriptomics to analyze fruiting body development in filamentous ascomycetes.</title>
        <authorList>
            <consortium name="DOE Joint Genome Institute"/>
            <person name="Lutkenhaus R."/>
            <person name="Traeger S."/>
            <person name="Breuer J."/>
            <person name="Kuo A."/>
            <person name="Lipzen A."/>
            <person name="Pangilinan J."/>
            <person name="Dilworth D."/>
            <person name="Sandor L."/>
            <person name="Poggeler S."/>
            <person name="Barry K."/>
            <person name="Grigoriev I.V."/>
            <person name="Nowrousian M."/>
        </authorList>
    </citation>
    <scope>NUCLEOTIDE SEQUENCE [LARGE SCALE GENOMIC DNA]</scope>
    <source>
        <strain evidence="3 4">CBS 389.68</strain>
    </source>
</reference>
<organism evidence="3 4">
    <name type="scientific">Ascodesmis nigricans</name>
    <dbReference type="NCBI Taxonomy" id="341454"/>
    <lineage>
        <taxon>Eukaryota</taxon>
        <taxon>Fungi</taxon>
        <taxon>Dikarya</taxon>
        <taxon>Ascomycota</taxon>
        <taxon>Pezizomycotina</taxon>
        <taxon>Pezizomycetes</taxon>
        <taxon>Pezizales</taxon>
        <taxon>Ascodesmidaceae</taxon>
        <taxon>Ascodesmis</taxon>
    </lineage>
</organism>
<dbReference type="STRING" id="341454.A0A4S2MQT5"/>
<dbReference type="AlphaFoldDB" id="A0A4S2MQT5"/>
<proteinExistence type="predicted"/>
<evidence type="ECO:0000313" key="4">
    <source>
        <dbReference type="Proteomes" id="UP000298138"/>
    </source>
</evidence>
<keyword evidence="1" id="KW-0853">WD repeat</keyword>
<name>A0A4S2MQT5_9PEZI</name>
<keyword evidence="2" id="KW-0677">Repeat</keyword>
<dbReference type="Gene3D" id="2.130.10.10">
    <property type="entry name" value="YVTN repeat-like/Quinoprotein amine dehydrogenase"/>
    <property type="match status" value="1"/>
</dbReference>
<dbReference type="InParanoid" id="A0A4S2MQT5"/>
<dbReference type="SUPFAM" id="SSF50978">
    <property type="entry name" value="WD40 repeat-like"/>
    <property type="match status" value="1"/>
</dbReference>
<accession>A0A4S2MQT5</accession>
<protein>
    <recommendedName>
        <fullName evidence="5">WD40 repeat-like protein</fullName>
    </recommendedName>
</protein>
<dbReference type="OrthoDB" id="128867at2759"/>
<gene>
    <name evidence="3" type="ORF">EX30DRAFT_351579</name>
</gene>